<dbReference type="Proteomes" id="UP001353858">
    <property type="component" value="Unassembled WGS sequence"/>
</dbReference>
<evidence type="ECO:0000313" key="2">
    <source>
        <dbReference type="Proteomes" id="UP001353858"/>
    </source>
</evidence>
<protein>
    <submittedName>
        <fullName evidence="1">Uncharacterized protein</fullName>
    </submittedName>
</protein>
<proteinExistence type="predicted"/>
<dbReference type="EMBL" id="JARPUR010000002">
    <property type="protein sequence ID" value="KAK4881884.1"/>
    <property type="molecule type" value="Genomic_DNA"/>
</dbReference>
<accession>A0AAN7Q068</accession>
<gene>
    <name evidence="1" type="ORF">RN001_005203</name>
</gene>
<sequence length="105" mass="12169">MASFKRGDVNDVQITDALQFMLSNIIRCQIHFRCCESSDRFCDNLHKLEEYLDTDRSMSFAIKEIATSGWKNVYDLVYRATQKLVTNKFAAGYSYFGQGKKLKFS</sequence>
<dbReference type="AlphaFoldDB" id="A0AAN7Q068"/>
<organism evidence="1 2">
    <name type="scientific">Aquatica leii</name>
    <dbReference type="NCBI Taxonomy" id="1421715"/>
    <lineage>
        <taxon>Eukaryota</taxon>
        <taxon>Metazoa</taxon>
        <taxon>Ecdysozoa</taxon>
        <taxon>Arthropoda</taxon>
        <taxon>Hexapoda</taxon>
        <taxon>Insecta</taxon>
        <taxon>Pterygota</taxon>
        <taxon>Neoptera</taxon>
        <taxon>Endopterygota</taxon>
        <taxon>Coleoptera</taxon>
        <taxon>Polyphaga</taxon>
        <taxon>Elateriformia</taxon>
        <taxon>Elateroidea</taxon>
        <taxon>Lampyridae</taxon>
        <taxon>Luciolinae</taxon>
        <taxon>Aquatica</taxon>
    </lineage>
</organism>
<keyword evidence="2" id="KW-1185">Reference proteome</keyword>
<comment type="caution">
    <text evidence="1">The sequence shown here is derived from an EMBL/GenBank/DDBJ whole genome shotgun (WGS) entry which is preliminary data.</text>
</comment>
<evidence type="ECO:0000313" key="1">
    <source>
        <dbReference type="EMBL" id="KAK4881884.1"/>
    </source>
</evidence>
<name>A0AAN7Q068_9COLE</name>
<reference evidence="2" key="1">
    <citation type="submission" date="2023-01" db="EMBL/GenBank/DDBJ databases">
        <title>Key to firefly adult light organ development and bioluminescence: homeobox transcription factors regulate luciferase expression and transportation to peroxisome.</title>
        <authorList>
            <person name="Fu X."/>
        </authorList>
    </citation>
    <scope>NUCLEOTIDE SEQUENCE [LARGE SCALE GENOMIC DNA]</scope>
</reference>